<dbReference type="CDD" id="cd00751">
    <property type="entry name" value="thiolase"/>
    <property type="match status" value="1"/>
</dbReference>
<protein>
    <recommendedName>
        <fullName evidence="4">acetyl-CoA C-acyltransferase</fullName>
        <ecNumber evidence="4">2.3.1.16</ecNumber>
    </recommendedName>
</protein>
<proteinExistence type="inferred from homology"/>
<evidence type="ECO:0000256" key="5">
    <source>
        <dbReference type="RuleBase" id="RU003557"/>
    </source>
</evidence>
<reference evidence="8 9" key="1">
    <citation type="submission" date="2022-08" db="EMBL/GenBank/DDBJ databases">
        <title>Aerococcaceae sp. nov isolated from spoiled eye mask.</title>
        <authorList>
            <person name="Zhou G."/>
            <person name="Xie X.-B."/>
            <person name="Shi Q.-S."/>
            <person name="Wang Y.-S."/>
            <person name="Wen X."/>
            <person name="Peng H."/>
            <person name="Yang X.-J."/>
            <person name="Tao H.-B."/>
            <person name="Huang X.-M."/>
        </authorList>
    </citation>
    <scope>NUCLEOTIDE SEQUENCE [LARGE SCALE GENOMIC DNA]</scope>
    <source>
        <strain evidence="9">DM20194951</strain>
    </source>
</reference>
<dbReference type="InterPro" id="IPR002155">
    <property type="entry name" value="Thiolase"/>
</dbReference>
<dbReference type="EMBL" id="CP102453">
    <property type="protein sequence ID" value="UUX34709.1"/>
    <property type="molecule type" value="Genomic_DNA"/>
</dbReference>
<evidence type="ECO:0000256" key="3">
    <source>
        <dbReference type="ARBA" id="ARBA00023315"/>
    </source>
</evidence>
<keyword evidence="2 5" id="KW-0808">Transferase</keyword>
<evidence type="ECO:0000259" key="7">
    <source>
        <dbReference type="Pfam" id="PF02803"/>
    </source>
</evidence>
<evidence type="ECO:0000256" key="1">
    <source>
        <dbReference type="ARBA" id="ARBA00010982"/>
    </source>
</evidence>
<feature type="domain" description="Thiolase N-terminal" evidence="6">
    <location>
        <begin position="5"/>
        <end position="257"/>
    </location>
</feature>
<evidence type="ECO:0000313" key="9">
    <source>
        <dbReference type="Proteomes" id="UP001315967"/>
    </source>
</evidence>
<dbReference type="InterPro" id="IPR050215">
    <property type="entry name" value="Thiolase-like_sf_Thiolase"/>
</dbReference>
<dbReference type="PIRSF" id="PIRSF000429">
    <property type="entry name" value="Ac-CoA_Ac_transf"/>
    <property type="match status" value="1"/>
</dbReference>
<dbReference type="RefSeq" id="WP_313794210.1">
    <property type="nucleotide sequence ID" value="NZ_CP102453.1"/>
</dbReference>
<dbReference type="PROSITE" id="PS00737">
    <property type="entry name" value="THIOLASE_2"/>
    <property type="match status" value="1"/>
</dbReference>
<dbReference type="Proteomes" id="UP001315967">
    <property type="component" value="Chromosome"/>
</dbReference>
<keyword evidence="9" id="KW-1185">Reference proteome</keyword>
<dbReference type="NCBIfam" id="TIGR01930">
    <property type="entry name" value="AcCoA-C-Actrans"/>
    <property type="match status" value="1"/>
</dbReference>
<accession>A0ABY5P863</accession>
<dbReference type="InterPro" id="IPR020613">
    <property type="entry name" value="Thiolase_CS"/>
</dbReference>
<evidence type="ECO:0000313" key="8">
    <source>
        <dbReference type="EMBL" id="UUX34709.1"/>
    </source>
</evidence>
<name>A0ABY5P863_9LACT</name>
<dbReference type="PROSITE" id="PS00099">
    <property type="entry name" value="THIOLASE_3"/>
    <property type="match status" value="1"/>
</dbReference>
<dbReference type="EC" id="2.3.1.16" evidence="4"/>
<dbReference type="PANTHER" id="PTHR43853:SF3">
    <property type="entry name" value="ACETYL-COA C-ACETYLTRANSFERASE YHFS-RELATED"/>
    <property type="match status" value="1"/>
</dbReference>
<feature type="domain" description="Thiolase C-terminal" evidence="7">
    <location>
        <begin position="265"/>
        <end position="386"/>
    </location>
</feature>
<keyword evidence="3 5" id="KW-0012">Acyltransferase</keyword>
<dbReference type="Gene3D" id="3.40.47.10">
    <property type="match status" value="1"/>
</dbReference>
<evidence type="ECO:0000259" key="6">
    <source>
        <dbReference type="Pfam" id="PF00108"/>
    </source>
</evidence>
<dbReference type="SUPFAM" id="SSF53901">
    <property type="entry name" value="Thiolase-like"/>
    <property type="match status" value="2"/>
</dbReference>
<dbReference type="PANTHER" id="PTHR43853">
    <property type="entry name" value="3-KETOACYL-COA THIOLASE, PEROXISOMAL"/>
    <property type="match status" value="1"/>
</dbReference>
<evidence type="ECO:0000256" key="2">
    <source>
        <dbReference type="ARBA" id="ARBA00022679"/>
    </source>
</evidence>
<dbReference type="InterPro" id="IPR020617">
    <property type="entry name" value="Thiolase_C"/>
</dbReference>
<dbReference type="InterPro" id="IPR020610">
    <property type="entry name" value="Thiolase_AS"/>
</dbReference>
<organism evidence="8 9">
    <name type="scientific">Fundicoccus culcitae</name>
    <dbReference type="NCBI Taxonomy" id="2969821"/>
    <lineage>
        <taxon>Bacteria</taxon>
        <taxon>Bacillati</taxon>
        <taxon>Bacillota</taxon>
        <taxon>Bacilli</taxon>
        <taxon>Lactobacillales</taxon>
        <taxon>Aerococcaceae</taxon>
        <taxon>Fundicoccus</taxon>
    </lineage>
</organism>
<dbReference type="Pfam" id="PF02803">
    <property type="entry name" value="Thiolase_C"/>
    <property type="match status" value="1"/>
</dbReference>
<dbReference type="Pfam" id="PF00108">
    <property type="entry name" value="Thiolase_N"/>
    <property type="match status" value="1"/>
</dbReference>
<comment type="similarity">
    <text evidence="1 5">Belongs to the thiolase-like superfamily. Thiolase family.</text>
</comment>
<sequence length="387" mass="41394">MIKAVIVSAVRSAVGRYAGELSEIEPYKLAGKVIKEAVKRSTVDPNDIEDVIMGNLYGQHGNIARVAMLEAGLPETTSAYTLDRQCGSSIETIHNAAMNIELGYGDVYVACGLEHMTKEPWQLEKTSKPYSIVGPSAMRTRLTPEDDGSDRVGMTAEKVAKLYKQTPEELDLFAYNSHKKATNAINNGYFKDEILPIEVPVKRGSKIVDQDENVRMNQELEDLAKLRPAFIQDGIVTAGNSCPNSDGASAVVLMSEEKAKELGVEILATVIGYGVSGLDPSVMGLGPTKAVPKALKRAGITIEDVDVMELNEAFASQVIASIQDLGIDPSKVNPNGGAIAIGHPLGATGGVLTAKLVHDMKRRDLRYGVVTMCIGGGQGAALVLERE</sequence>
<evidence type="ECO:0000256" key="4">
    <source>
        <dbReference type="ARBA" id="ARBA00024073"/>
    </source>
</evidence>
<gene>
    <name evidence="8" type="ORF">NRE15_03395</name>
</gene>
<dbReference type="InterPro" id="IPR016039">
    <property type="entry name" value="Thiolase-like"/>
</dbReference>
<dbReference type="InterPro" id="IPR020616">
    <property type="entry name" value="Thiolase_N"/>
</dbReference>